<comment type="caution">
    <text evidence="12">The sequence shown here is derived from an EMBL/GenBank/DDBJ whole genome shotgun (WGS) entry which is preliminary data.</text>
</comment>
<reference evidence="12 13" key="1">
    <citation type="journal article" date="2018" name="BMC Genomics">
        <title>Genomic evidence for intraspecific hybridization in a clonal and extremely halotolerant yeast.</title>
        <authorList>
            <person name="Gostincar C."/>
            <person name="Stajich J.E."/>
            <person name="Zupancic J."/>
            <person name="Zalar P."/>
            <person name="Gunde-Cimerman N."/>
        </authorList>
    </citation>
    <scope>NUCLEOTIDE SEQUENCE [LARGE SCALE GENOMIC DNA]</scope>
    <source>
        <strain evidence="12 13">EXF-120</strain>
    </source>
</reference>
<keyword evidence="6 10" id="KW-0378">Hydrolase</keyword>
<evidence type="ECO:0000313" key="12">
    <source>
        <dbReference type="EMBL" id="RMZ28890.1"/>
    </source>
</evidence>
<evidence type="ECO:0000256" key="6">
    <source>
        <dbReference type="ARBA" id="ARBA00022801"/>
    </source>
</evidence>
<name>A0A3M7ITU9_HORWE</name>
<dbReference type="Pfam" id="PF10502">
    <property type="entry name" value="Peptidase_S26"/>
    <property type="match status" value="1"/>
</dbReference>
<dbReference type="CDD" id="cd06530">
    <property type="entry name" value="S26_SPase_I"/>
    <property type="match status" value="1"/>
</dbReference>
<evidence type="ECO:0000256" key="7">
    <source>
        <dbReference type="ARBA" id="ARBA00022989"/>
    </source>
</evidence>
<evidence type="ECO:0000256" key="4">
    <source>
        <dbReference type="ARBA" id="ARBA00022692"/>
    </source>
</evidence>
<evidence type="ECO:0000256" key="2">
    <source>
        <dbReference type="ARBA" id="ARBA00007066"/>
    </source>
</evidence>
<dbReference type="SUPFAM" id="SSF51306">
    <property type="entry name" value="LexA/Signal peptidase"/>
    <property type="match status" value="1"/>
</dbReference>
<comment type="subcellular location">
    <subcellularLocation>
        <location evidence="1">Mitochondrion inner membrane</location>
        <topology evidence="1">Single-pass membrane protein</topology>
    </subcellularLocation>
</comment>
<sequence>MEPTLSPLDNTTGQKDYVLWNKWEIESKIRCGDIVLFSLPGRPDDHGTKRVIATEGDTVILDPRRRPKDEASGRDLPESTGWDMYMRRVEIPPGHVWVEGDNWRKTRDSNWYGPISKSLIQGKASAVVWPWDRSGSKPWESFKSKTKVIQGQPREERENEWRRTTEGFESMAEYKVHFALARDEVVGYLDPAANGLHPIVAMKWTALKTCRRLAYSCHTVPFTVPGQDPAP</sequence>
<dbReference type="PRINTS" id="PR00727">
    <property type="entry name" value="LEADERPTASE"/>
</dbReference>
<evidence type="ECO:0000259" key="11">
    <source>
        <dbReference type="Pfam" id="PF10502"/>
    </source>
</evidence>
<feature type="domain" description="Peptidase S26" evidence="11">
    <location>
        <begin position="9"/>
        <end position="129"/>
    </location>
</feature>
<organism evidence="12 13">
    <name type="scientific">Hortaea werneckii</name>
    <name type="common">Black yeast</name>
    <name type="synonym">Cladosporium werneckii</name>
    <dbReference type="NCBI Taxonomy" id="91943"/>
    <lineage>
        <taxon>Eukaryota</taxon>
        <taxon>Fungi</taxon>
        <taxon>Dikarya</taxon>
        <taxon>Ascomycota</taxon>
        <taxon>Pezizomycotina</taxon>
        <taxon>Dothideomycetes</taxon>
        <taxon>Dothideomycetidae</taxon>
        <taxon>Mycosphaerellales</taxon>
        <taxon>Teratosphaeriaceae</taxon>
        <taxon>Hortaea</taxon>
    </lineage>
</organism>
<keyword evidence="5 10" id="KW-0999">Mitochondrion inner membrane</keyword>
<evidence type="ECO:0000256" key="5">
    <source>
        <dbReference type="ARBA" id="ARBA00022792"/>
    </source>
</evidence>
<dbReference type="EC" id="3.4.21.-" evidence="10"/>
<dbReference type="PANTHER" id="PTHR46041:SF2">
    <property type="entry name" value="MITOCHONDRIAL INNER MEMBRANE PROTEASE SUBUNIT 2"/>
    <property type="match status" value="1"/>
</dbReference>
<dbReference type="Gene3D" id="2.10.109.10">
    <property type="entry name" value="Umud Fragment, subunit A"/>
    <property type="match status" value="1"/>
</dbReference>
<dbReference type="GO" id="GO:0006627">
    <property type="term" value="P:protein processing involved in protein targeting to mitochondrion"/>
    <property type="evidence" value="ECO:0007669"/>
    <property type="project" value="InterPro"/>
</dbReference>
<evidence type="ECO:0000256" key="1">
    <source>
        <dbReference type="ARBA" id="ARBA00004434"/>
    </source>
</evidence>
<keyword evidence="4" id="KW-0812">Transmembrane</keyword>
<dbReference type="InterPro" id="IPR019533">
    <property type="entry name" value="Peptidase_S26"/>
</dbReference>
<keyword evidence="8 10" id="KW-0496">Mitochondrion</keyword>
<keyword evidence="9" id="KW-0472">Membrane</keyword>
<evidence type="ECO:0000313" key="13">
    <source>
        <dbReference type="Proteomes" id="UP000281677"/>
    </source>
</evidence>
<dbReference type="GO" id="GO:0004252">
    <property type="term" value="F:serine-type endopeptidase activity"/>
    <property type="evidence" value="ECO:0007669"/>
    <property type="project" value="InterPro"/>
</dbReference>
<dbReference type="InterPro" id="IPR000223">
    <property type="entry name" value="Pept_S26A_signal_pept_1"/>
</dbReference>
<keyword evidence="3 10" id="KW-0645">Protease</keyword>
<dbReference type="InterPro" id="IPR036286">
    <property type="entry name" value="LexA/Signal_pep-like_sf"/>
</dbReference>
<dbReference type="Proteomes" id="UP000281677">
    <property type="component" value="Unassembled WGS sequence"/>
</dbReference>
<protein>
    <recommendedName>
        <fullName evidence="10">Mitochondrial inner membrane protease subunit</fullName>
        <ecNumber evidence="10">3.4.21.-</ecNumber>
    </recommendedName>
</protein>
<evidence type="ECO:0000256" key="9">
    <source>
        <dbReference type="ARBA" id="ARBA00023136"/>
    </source>
</evidence>
<dbReference type="GO" id="GO:0042720">
    <property type="term" value="C:mitochondrial inner membrane peptidase complex"/>
    <property type="evidence" value="ECO:0007669"/>
    <property type="project" value="InterPro"/>
</dbReference>
<evidence type="ECO:0000256" key="3">
    <source>
        <dbReference type="ARBA" id="ARBA00022670"/>
    </source>
</evidence>
<evidence type="ECO:0000256" key="10">
    <source>
        <dbReference type="RuleBase" id="RU362041"/>
    </source>
</evidence>
<dbReference type="AlphaFoldDB" id="A0A3M7ITU9"/>
<dbReference type="NCBIfam" id="TIGR02227">
    <property type="entry name" value="sigpep_I_bact"/>
    <property type="match status" value="1"/>
</dbReference>
<keyword evidence="7" id="KW-1133">Transmembrane helix</keyword>
<dbReference type="InterPro" id="IPR037730">
    <property type="entry name" value="IMP2"/>
</dbReference>
<accession>A0A3M7ITU9</accession>
<gene>
    <name evidence="12" type="ORF">D0859_07016</name>
</gene>
<comment type="similarity">
    <text evidence="2">Belongs to the peptidase S26 family. IMP2 subfamily.</text>
</comment>
<evidence type="ECO:0000256" key="8">
    <source>
        <dbReference type="ARBA" id="ARBA00023128"/>
    </source>
</evidence>
<dbReference type="EMBL" id="QWIT01000186">
    <property type="protein sequence ID" value="RMZ28890.1"/>
    <property type="molecule type" value="Genomic_DNA"/>
</dbReference>
<dbReference type="OrthoDB" id="9996127at2759"/>
<dbReference type="GO" id="GO:0006465">
    <property type="term" value="P:signal peptide processing"/>
    <property type="evidence" value="ECO:0007669"/>
    <property type="project" value="InterPro"/>
</dbReference>
<proteinExistence type="inferred from homology"/>
<dbReference type="PANTHER" id="PTHR46041">
    <property type="entry name" value="MITOCHONDRIAL INNER MEMBRANE PROTEASE SUBUNIT 2"/>
    <property type="match status" value="1"/>
</dbReference>